<reference evidence="2" key="2">
    <citation type="journal article" date="2022" name="Microbiol. Resour. Announc.">
        <title>Metagenome Sequencing to Explore Phylogenomics of Terrestrial Cyanobacteria.</title>
        <authorList>
            <person name="Ward R.D."/>
            <person name="Stajich J.E."/>
            <person name="Johansen J.R."/>
            <person name="Huntemann M."/>
            <person name="Clum A."/>
            <person name="Foster B."/>
            <person name="Foster B."/>
            <person name="Roux S."/>
            <person name="Palaniappan K."/>
            <person name="Varghese N."/>
            <person name="Mukherjee S."/>
            <person name="Reddy T.B.K."/>
            <person name="Daum C."/>
            <person name="Copeland A."/>
            <person name="Chen I.A."/>
            <person name="Ivanova N.N."/>
            <person name="Kyrpides N.C."/>
            <person name="Shapiro N."/>
            <person name="Eloe-Fadrosh E.A."/>
            <person name="Pietrasiak N."/>
        </authorList>
    </citation>
    <scope>NUCLEOTIDE SEQUENCE</scope>
    <source>
        <strain evidence="2">HA4357-MV3</strain>
    </source>
</reference>
<dbReference type="Proteomes" id="UP000813215">
    <property type="component" value="Unassembled WGS sequence"/>
</dbReference>
<dbReference type="Pfam" id="PF08852">
    <property type="entry name" value="DUF1822"/>
    <property type="match status" value="1"/>
</dbReference>
<dbReference type="EMBL" id="JAHHHW010000041">
    <property type="protein sequence ID" value="MBW4430934.1"/>
    <property type="molecule type" value="Genomic_DNA"/>
</dbReference>
<sequence length="379" mass="41983">MMSDMATISTFTGPISTVARRLAEKWSRQQATPEKSQQVLLNTLSVSFVNFYLECMGFETDTYASDSWNPVQQTLMDVADLLIKNLGKLECRPVLENAQFVYVPLEVQSNRLGYVAVEISESLQSAKLLGFVKEVSIDNLPIKQLQPLENLLDYLESLELQTTKCKSQSLDSSSQSLDLSNQSLGSSSQSLGSSSQSLGSSNQSLDSSSQNLDLSNQSLDLSNQSLDLSSQSVVNLKRWFENIFDSGWSTIESIFLTELAWQSRSAEEGFKNSVERAKLIDFGIQANKESVGIVVKVSHDKNNFDDMKIMVELHPTNGQEYLPSSLHAMILDQEETAVMEAKAKNDNKRIVLEFNAAVGDNFSVKIALGDVSVIDNFII</sequence>
<evidence type="ECO:0000256" key="1">
    <source>
        <dbReference type="SAM" id="MobiDB-lite"/>
    </source>
</evidence>
<dbReference type="InterPro" id="IPR014951">
    <property type="entry name" value="DUF1822"/>
</dbReference>
<reference evidence="2" key="1">
    <citation type="submission" date="2021-05" db="EMBL/GenBank/DDBJ databases">
        <authorList>
            <person name="Pietrasiak N."/>
            <person name="Ward R."/>
            <person name="Stajich J.E."/>
            <person name="Kurbessoian T."/>
        </authorList>
    </citation>
    <scope>NUCLEOTIDE SEQUENCE</scope>
    <source>
        <strain evidence="2">HA4357-MV3</strain>
    </source>
</reference>
<feature type="region of interest" description="Disordered" evidence="1">
    <location>
        <begin position="171"/>
        <end position="211"/>
    </location>
</feature>
<comment type="caution">
    <text evidence="2">The sequence shown here is derived from an EMBL/GenBank/DDBJ whole genome shotgun (WGS) entry which is preliminary data.</text>
</comment>
<evidence type="ECO:0000313" key="2">
    <source>
        <dbReference type="EMBL" id="MBW4430934.1"/>
    </source>
</evidence>
<evidence type="ECO:0000313" key="3">
    <source>
        <dbReference type="Proteomes" id="UP000813215"/>
    </source>
</evidence>
<name>A0A9E3LS84_9NOST</name>
<accession>A0A9E3LS84</accession>
<proteinExistence type="predicted"/>
<protein>
    <submittedName>
        <fullName evidence="2">DUF1822 family protein</fullName>
    </submittedName>
</protein>
<gene>
    <name evidence="2" type="ORF">KME28_04150</name>
</gene>
<dbReference type="AlphaFoldDB" id="A0A9E3LS84"/>
<organism evidence="2 3">
    <name type="scientific">Pelatocladus maniniholoensis HA4357-MV3</name>
    <dbReference type="NCBI Taxonomy" id="1117104"/>
    <lineage>
        <taxon>Bacteria</taxon>
        <taxon>Bacillati</taxon>
        <taxon>Cyanobacteriota</taxon>
        <taxon>Cyanophyceae</taxon>
        <taxon>Nostocales</taxon>
        <taxon>Nostocaceae</taxon>
        <taxon>Pelatocladus</taxon>
    </lineage>
</organism>